<dbReference type="Proteomes" id="UP001055219">
    <property type="component" value="Unassembled WGS sequence"/>
</dbReference>
<feature type="transmembrane region" description="Helical" evidence="2">
    <location>
        <begin position="41"/>
        <end position="60"/>
    </location>
</feature>
<dbReference type="GO" id="GO:0038038">
    <property type="term" value="C:G protein-coupled receptor homodimeric complex"/>
    <property type="evidence" value="ECO:0007669"/>
    <property type="project" value="TreeGrafter"/>
</dbReference>
<evidence type="ECO:0000256" key="1">
    <source>
        <dbReference type="SAM" id="MobiDB-lite"/>
    </source>
</evidence>
<reference evidence="3" key="1">
    <citation type="journal article" date="2021" name="J Fungi (Basel)">
        <title>Genomic and Metabolomic Analyses of the Marine Fungus Emericellopsis cladophorae: Insights into Saltwater Adaptability Mechanisms and Its Biosynthetic Potential.</title>
        <authorList>
            <person name="Goncalves M.F.M."/>
            <person name="Hilario S."/>
            <person name="Van de Peer Y."/>
            <person name="Esteves A.C."/>
            <person name="Alves A."/>
        </authorList>
    </citation>
    <scope>NUCLEOTIDE SEQUENCE</scope>
    <source>
        <strain evidence="3">MUM 19.33</strain>
    </source>
</reference>
<dbReference type="GO" id="GO:0000750">
    <property type="term" value="P:pheromone-dependent signal transduction involved in conjugation with cellular fusion"/>
    <property type="evidence" value="ECO:0007669"/>
    <property type="project" value="TreeGrafter"/>
</dbReference>
<dbReference type="EMBL" id="JAGIXG020000011">
    <property type="protein sequence ID" value="KAI6782694.1"/>
    <property type="molecule type" value="Genomic_DNA"/>
</dbReference>
<protein>
    <recommendedName>
        <fullName evidence="5">Pheromone receptor</fullName>
    </recommendedName>
</protein>
<dbReference type="OrthoDB" id="5402633at2759"/>
<comment type="caution">
    <text evidence="3">The sequence shown here is derived from an EMBL/GenBank/DDBJ whole genome shotgun (WGS) entry which is preliminary data.</text>
</comment>
<dbReference type="InterPro" id="IPR000366">
    <property type="entry name" value="GPCR_STE2"/>
</dbReference>
<dbReference type="RefSeq" id="XP_051363550.1">
    <property type="nucleotide sequence ID" value="XM_051504867.1"/>
</dbReference>
<feature type="region of interest" description="Disordered" evidence="1">
    <location>
        <begin position="310"/>
        <end position="356"/>
    </location>
</feature>
<dbReference type="GeneID" id="75827356"/>
<feature type="transmembrane region" description="Helical" evidence="2">
    <location>
        <begin position="233"/>
        <end position="254"/>
    </location>
</feature>
<feature type="transmembrane region" description="Helical" evidence="2">
    <location>
        <begin position="192"/>
        <end position="212"/>
    </location>
</feature>
<evidence type="ECO:0000313" key="4">
    <source>
        <dbReference type="Proteomes" id="UP001055219"/>
    </source>
</evidence>
<evidence type="ECO:0000313" key="3">
    <source>
        <dbReference type="EMBL" id="KAI6782694.1"/>
    </source>
</evidence>
<dbReference type="Gene3D" id="1.10.287.920">
    <property type="entry name" value="Pheromone alpha factor receptor"/>
    <property type="match status" value="1"/>
</dbReference>
<keyword evidence="2" id="KW-0812">Transmembrane</keyword>
<reference evidence="3" key="2">
    <citation type="submission" date="2022-07" db="EMBL/GenBank/DDBJ databases">
        <authorList>
            <person name="Goncalves M.F.M."/>
            <person name="Hilario S."/>
            <person name="Van De Peer Y."/>
            <person name="Esteves A.C."/>
            <person name="Alves A."/>
        </authorList>
    </citation>
    <scope>NUCLEOTIDE SEQUENCE</scope>
    <source>
        <strain evidence="3">MUM 19.33</strain>
    </source>
</reference>
<dbReference type="CDD" id="cd14939">
    <property type="entry name" value="7tmD_STE2"/>
    <property type="match status" value="1"/>
</dbReference>
<dbReference type="AlphaFoldDB" id="A0A9P9Y376"/>
<proteinExistence type="predicted"/>
<dbReference type="PANTHER" id="PTHR28009:SF1">
    <property type="entry name" value="PHEROMONE ALPHA FACTOR RECEPTOR"/>
    <property type="match status" value="1"/>
</dbReference>
<feature type="transmembrane region" description="Helical" evidence="2">
    <location>
        <begin position="113"/>
        <end position="132"/>
    </location>
</feature>
<evidence type="ECO:0000256" key="2">
    <source>
        <dbReference type="SAM" id="Phobius"/>
    </source>
</evidence>
<sequence>MGAFDPYTQSVCFFESDGQTEIHVPIPLIDAFNEESVSVSINYGTQLGACVIMLLVLLLMTPTDRIRRPSTVLYIVALVACTIRMALLCSFFPSPFNEFYNYWAGNYSSVGQHHFNVSVAGNCFSALLVIVIEAALMNQAWTMVRLWPKAAKYCLAILSAVITLFTIVWRLIYTVVLTQAVFAAESARPFRWVVQWAIITNAVSICWFCALFNMKLILHLISHRSILPSARSLAPMDVLVMTNGLLMIIPVIFTGLEWGHWANFESASLTLTSVTLILPMGTLAAQRFTQSYGLEYGRSADNRRNMIPMITHGSHRPLKDASSITNSSRTGTTPHISVSSRCEGGMVASSRSTDPVDVELGQIDDASTYNTASRVRVDRELEQREERL</sequence>
<dbReference type="Pfam" id="PF02116">
    <property type="entry name" value="STE2"/>
    <property type="match status" value="1"/>
</dbReference>
<gene>
    <name evidence="3" type="ORF">J7T54_000837</name>
</gene>
<keyword evidence="4" id="KW-1185">Reference proteome</keyword>
<organism evidence="3 4">
    <name type="scientific">Emericellopsis cladophorae</name>
    <dbReference type="NCBI Taxonomy" id="2686198"/>
    <lineage>
        <taxon>Eukaryota</taxon>
        <taxon>Fungi</taxon>
        <taxon>Dikarya</taxon>
        <taxon>Ascomycota</taxon>
        <taxon>Pezizomycotina</taxon>
        <taxon>Sordariomycetes</taxon>
        <taxon>Hypocreomycetidae</taxon>
        <taxon>Hypocreales</taxon>
        <taxon>Bionectriaceae</taxon>
        <taxon>Emericellopsis</taxon>
    </lineage>
</organism>
<feature type="transmembrane region" description="Helical" evidence="2">
    <location>
        <begin position="72"/>
        <end position="93"/>
    </location>
</feature>
<feature type="transmembrane region" description="Helical" evidence="2">
    <location>
        <begin position="153"/>
        <end position="172"/>
    </location>
</feature>
<accession>A0A9P9Y376</accession>
<dbReference type="InterPro" id="IPR027458">
    <property type="entry name" value="STE2_TM1-TM2_sf"/>
</dbReference>
<feature type="compositionally biased region" description="Polar residues" evidence="1">
    <location>
        <begin position="322"/>
        <end position="340"/>
    </location>
</feature>
<evidence type="ECO:0008006" key="5">
    <source>
        <dbReference type="Google" id="ProtNLM"/>
    </source>
</evidence>
<dbReference type="PRINTS" id="PR00250">
    <property type="entry name" value="GPCRSTE2"/>
</dbReference>
<keyword evidence="2" id="KW-1133">Transmembrane helix</keyword>
<dbReference type="GO" id="GO:0004932">
    <property type="term" value="F:mating-type factor pheromone receptor activity"/>
    <property type="evidence" value="ECO:0007669"/>
    <property type="project" value="InterPro"/>
</dbReference>
<name>A0A9P9Y376_9HYPO</name>
<dbReference type="PANTHER" id="PTHR28009">
    <property type="entry name" value="PHEROMONE ALPHA FACTOR RECEPTOR"/>
    <property type="match status" value="1"/>
</dbReference>
<keyword evidence="2" id="KW-0472">Membrane</keyword>